<keyword evidence="1" id="KW-0963">Cytoplasm</keyword>
<dbReference type="PANTHER" id="PTHR14742:SF0">
    <property type="entry name" value="RIBONUCLEASE P PROTEIN SUBUNIT P21"/>
    <property type="match status" value="1"/>
</dbReference>
<accession>D2EFF7</accession>
<dbReference type="PIRSF" id="PIRSF004878">
    <property type="entry name" value="RNase_P_4"/>
    <property type="match status" value="1"/>
</dbReference>
<dbReference type="GO" id="GO:0046872">
    <property type="term" value="F:metal ion binding"/>
    <property type="evidence" value="ECO:0007669"/>
    <property type="project" value="UniProtKB-KW"/>
</dbReference>
<dbReference type="GO" id="GO:0001682">
    <property type="term" value="P:tRNA 5'-leader removal"/>
    <property type="evidence" value="ECO:0007669"/>
    <property type="project" value="InterPro"/>
</dbReference>
<dbReference type="InterPro" id="IPR016432">
    <property type="entry name" value="RNP4"/>
</dbReference>
<evidence type="ECO:0000256" key="6">
    <source>
        <dbReference type="ARBA" id="ARBA00022801"/>
    </source>
</evidence>
<dbReference type="PANTHER" id="PTHR14742">
    <property type="entry name" value="RIBONUCLEASE P SUBUNIT P21"/>
    <property type="match status" value="1"/>
</dbReference>
<sequence length="106" mass="12728">MIMYKNDEKKFRRDFYSLIDLAKENKELSDRYTSIAHRILTSKKIKLSKEEKFLICRRCNKLLIPGFSCIVRLKQGFLTYKCLNCGNVRKVKYDKRIRRKSDKIGE</sequence>
<evidence type="ECO:0000256" key="3">
    <source>
        <dbReference type="ARBA" id="ARBA00022722"/>
    </source>
</evidence>
<evidence type="ECO:0000256" key="2">
    <source>
        <dbReference type="ARBA" id="ARBA00022694"/>
    </source>
</evidence>
<keyword evidence="7" id="KW-0862">Zinc</keyword>
<evidence type="ECO:0000256" key="5">
    <source>
        <dbReference type="ARBA" id="ARBA00022759"/>
    </source>
</evidence>
<dbReference type="Proteomes" id="UP000009375">
    <property type="component" value="Unassembled WGS sequence"/>
</dbReference>
<name>D2EFF7_PARA4</name>
<dbReference type="GO" id="GO:0030677">
    <property type="term" value="C:ribonuclease P complex"/>
    <property type="evidence" value="ECO:0007669"/>
    <property type="project" value="InterPro"/>
</dbReference>
<reference evidence="8 9" key="1">
    <citation type="journal article" date="2010" name="Proc. Natl. Acad. Sci. U.S.A.">
        <title>Enigmatic, ultrasmall, uncultivated Archaea.</title>
        <authorList>
            <person name="Baker B.J."/>
            <person name="Comolli L.R."/>
            <person name="Dick G.J."/>
            <person name="Hauser L.J."/>
            <person name="Hyatt D."/>
            <person name="Dill B.D."/>
            <person name="Land M.L."/>
            <person name="Verberkmoes N.C."/>
            <person name="Hettich R.L."/>
            <person name="Banfield J.F."/>
        </authorList>
    </citation>
    <scope>NUCLEOTIDE SEQUENCE [LARGE SCALE GENOMIC DNA]</scope>
</reference>
<dbReference type="Gene3D" id="6.20.50.20">
    <property type="match status" value="1"/>
</dbReference>
<dbReference type="InterPro" id="IPR007175">
    <property type="entry name" value="Rpr2/Snm1/Rpp21"/>
</dbReference>
<protein>
    <submittedName>
        <fullName evidence="8">RNAse P, Rpr2/Rpp21 subunit</fullName>
    </submittedName>
</protein>
<dbReference type="Pfam" id="PF04032">
    <property type="entry name" value="Rpr2"/>
    <property type="match status" value="1"/>
</dbReference>
<keyword evidence="2" id="KW-0819">tRNA processing</keyword>
<evidence type="ECO:0000256" key="7">
    <source>
        <dbReference type="ARBA" id="ARBA00022833"/>
    </source>
</evidence>
<keyword evidence="3" id="KW-0540">Nuclease</keyword>
<proteinExistence type="predicted"/>
<dbReference type="EMBL" id="GG730046">
    <property type="protein sequence ID" value="EEZ92854.1"/>
    <property type="molecule type" value="Genomic_DNA"/>
</dbReference>
<organism evidence="8 9">
    <name type="scientific">Candidatus Parvarchaeum acidiphilum ARMAN-4</name>
    <dbReference type="NCBI Taxonomy" id="662760"/>
    <lineage>
        <taxon>Archaea</taxon>
        <taxon>Candidatus Parvarchaeota</taxon>
        <taxon>Candidatus Parvarchaeum</taxon>
    </lineage>
</organism>
<evidence type="ECO:0000256" key="4">
    <source>
        <dbReference type="ARBA" id="ARBA00022723"/>
    </source>
</evidence>
<keyword evidence="6" id="KW-0378">Hydrolase</keyword>
<evidence type="ECO:0000256" key="1">
    <source>
        <dbReference type="ARBA" id="ARBA00022490"/>
    </source>
</evidence>
<dbReference type="GO" id="GO:0016787">
    <property type="term" value="F:hydrolase activity"/>
    <property type="evidence" value="ECO:0007669"/>
    <property type="project" value="UniProtKB-KW"/>
</dbReference>
<dbReference type="AlphaFoldDB" id="D2EFF7"/>
<keyword evidence="4" id="KW-0479">Metal-binding</keyword>
<evidence type="ECO:0000313" key="9">
    <source>
        <dbReference type="Proteomes" id="UP000009375"/>
    </source>
</evidence>
<gene>
    <name evidence="8" type="ORF">BJBARM4_0475</name>
</gene>
<keyword evidence="5" id="KW-0255">Endonuclease</keyword>
<dbReference type="GO" id="GO:0004519">
    <property type="term" value="F:endonuclease activity"/>
    <property type="evidence" value="ECO:0007669"/>
    <property type="project" value="UniProtKB-KW"/>
</dbReference>
<evidence type="ECO:0000313" key="8">
    <source>
        <dbReference type="EMBL" id="EEZ92854.1"/>
    </source>
</evidence>